<gene>
    <name evidence="3" type="ORF">AAFP95_18820</name>
</gene>
<dbReference type="RefSeq" id="WP_294314389.1">
    <property type="nucleotide sequence ID" value="NZ_CP154834.1"/>
</dbReference>
<feature type="signal peptide" evidence="2">
    <location>
        <begin position="1"/>
        <end position="18"/>
    </location>
</feature>
<feature type="region of interest" description="Disordered" evidence="1">
    <location>
        <begin position="49"/>
        <end position="73"/>
    </location>
</feature>
<keyword evidence="2" id="KW-0732">Signal</keyword>
<organism evidence="3 4">
    <name type="scientific">Chryseobacterium endophyticum</name>
    <dbReference type="NCBI Taxonomy" id="1854762"/>
    <lineage>
        <taxon>Bacteria</taxon>
        <taxon>Pseudomonadati</taxon>
        <taxon>Bacteroidota</taxon>
        <taxon>Flavobacteriia</taxon>
        <taxon>Flavobacteriales</taxon>
        <taxon>Weeksellaceae</taxon>
        <taxon>Chryseobacterium group</taxon>
        <taxon>Chryseobacterium</taxon>
    </lineage>
</organism>
<reference evidence="3 4" key="1">
    <citation type="submission" date="2024-04" db="EMBL/GenBank/DDBJ databases">
        <title>Genome sequencing and assembly of rice foliar adapted Chryseobacterium endophyticum OsEnb-ALM-A6.</title>
        <authorList>
            <person name="Kumar S."/>
            <person name="Javed M."/>
            <person name="Chouhan V."/>
            <person name="Charishma K."/>
            <person name="Patel A."/>
            <person name="Kumar M."/>
            <person name="Sahu K.P."/>
            <person name="Kumar A."/>
        </authorList>
    </citation>
    <scope>NUCLEOTIDE SEQUENCE [LARGE SCALE GENOMIC DNA]</scope>
    <source>
        <strain evidence="3 4">OsEnb-ALM-A6</strain>
    </source>
</reference>
<evidence type="ECO:0000256" key="2">
    <source>
        <dbReference type="SAM" id="SignalP"/>
    </source>
</evidence>
<evidence type="ECO:0000256" key="1">
    <source>
        <dbReference type="SAM" id="MobiDB-lite"/>
    </source>
</evidence>
<sequence>MKLFISVLLLFYASSAGAQTAAFISKEKLYPALKGYSAKQASLDTLKVKSPAGRTGPAKEISGYHKSVCPRAE</sequence>
<dbReference type="Proteomes" id="UP001463665">
    <property type="component" value="Chromosome"/>
</dbReference>
<evidence type="ECO:0000313" key="4">
    <source>
        <dbReference type="Proteomes" id="UP001463665"/>
    </source>
</evidence>
<protein>
    <submittedName>
        <fullName evidence="3">Uncharacterized protein</fullName>
    </submittedName>
</protein>
<evidence type="ECO:0000313" key="3">
    <source>
        <dbReference type="EMBL" id="XAO73747.1"/>
    </source>
</evidence>
<keyword evidence="4" id="KW-1185">Reference proteome</keyword>
<feature type="chain" id="PRO_5044020084" evidence="2">
    <location>
        <begin position="19"/>
        <end position="73"/>
    </location>
</feature>
<accession>A0AAU6WPJ0</accession>
<proteinExistence type="predicted"/>
<dbReference type="EMBL" id="CP154834">
    <property type="protein sequence ID" value="XAO73747.1"/>
    <property type="molecule type" value="Genomic_DNA"/>
</dbReference>
<dbReference type="AlphaFoldDB" id="A0AAU6WPJ0"/>
<name>A0AAU6WPJ0_9FLAO</name>